<dbReference type="Pfam" id="PF00723">
    <property type="entry name" value="Glyco_hydro_15"/>
    <property type="match status" value="1"/>
</dbReference>
<keyword evidence="2" id="KW-0378">Hydrolase</keyword>
<accession>M1PVR0</accession>
<dbReference type="AlphaFoldDB" id="M1PVR0"/>
<dbReference type="GO" id="GO:0005975">
    <property type="term" value="P:carbohydrate metabolic process"/>
    <property type="evidence" value="ECO:0007669"/>
    <property type="project" value="InterPro"/>
</dbReference>
<dbReference type="SUPFAM" id="SSF48208">
    <property type="entry name" value="Six-hairpin glycosidases"/>
    <property type="match status" value="1"/>
</dbReference>
<proteinExistence type="predicted"/>
<gene>
    <name evidence="2" type="ORF">FLSS-30_0013</name>
</gene>
<organism evidence="2">
    <name type="scientific">uncultured organism</name>
    <dbReference type="NCBI Taxonomy" id="155900"/>
    <lineage>
        <taxon>unclassified sequences</taxon>
        <taxon>environmental samples</taxon>
    </lineage>
</organism>
<dbReference type="Gene3D" id="1.50.10.10">
    <property type="match status" value="1"/>
</dbReference>
<evidence type="ECO:0000259" key="1">
    <source>
        <dbReference type="Pfam" id="PF00723"/>
    </source>
</evidence>
<dbReference type="PANTHER" id="PTHR31616">
    <property type="entry name" value="TREHALASE"/>
    <property type="match status" value="1"/>
</dbReference>
<dbReference type="InterPro" id="IPR012341">
    <property type="entry name" value="6hp_glycosidase-like_sf"/>
</dbReference>
<dbReference type="PANTHER" id="PTHR31616:SF13">
    <property type="entry name" value="GLUCAN 1,4-ALPHA-GLUCOSIDASE"/>
    <property type="match status" value="1"/>
</dbReference>
<evidence type="ECO:0000313" key="2">
    <source>
        <dbReference type="EMBL" id="AGF93244.1"/>
    </source>
</evidence>
<protein>
    <submittedName>
        <fullName evidence="2">Glycoside hydrolase 15-related protein</fullName>
    </submittedName>
</protein>
<dbReference type="InterPro" id="IPR008928">
    <property type="entry name" value="6-hairpin_glycosidase_sf"/>
</dbReference>
<dbReference type="GO" id="GO:0004553">
    <property type="term" value="F:hydrolase activity, hydrolyzing O-glycosyl compounds"/>
    <property type="evidence" value="ECO:0007669"/>
    <property type="project" value="TreeGrafter"/>
</dbReference>
<name>M1PVR0_9ZZZZ</name>
<reference evidence="2" key="1">
    <citation type="journal article" date="2013" name="Syst. Appl. Microbiol.">
        <title>New insights into the archaeal diversity of a hypersaline microbial mat obtained by a metagenomic approach.</title>
        <authorList>
            <person name="Lopez-Lopez A."/>
            <person name="Richter M."/>
            <person name="Pena A."/>
            <person name="Tamames J."/>
            <person name="Rossello-Mora R."/>
        </authorList>
    </citation>
    <scope>NUCLEOTIDE SEQUENCE</scope>
</reference>
<sequence>MTRHIVLGNQSLLVNIDKWFQVRDIYYPYVGLENHVLGHAHKIGIFVDGIFSWINEDDWIKLPAYKNDTLVTENKATNKNLGLKLILEENVYCEDNIFLRKITIKNERSYKRNIRLFFNQDFHLYGTGIGDTAVYQMDHNVIIHYKRSRYFLVGALKSDEKNGFASDIEDYAIGESETGYLEGTFRDAEDGALSRNPVAQGSVDSTVGVSLEVPGNSSNTAYYYMTVGQNFDDVYRLHDYLMDVGAEAILDHSEECQRSWVNHTSTDLSNLDSRLATLYKRSLLIIKTQYDTHGAIIAANDSDNLQFNRDTYSYMWSRDGALVAIALINAGFAEFTKPFFRFCRDVLWWEGCMLHKYNPDKTLGSSWHPWVEDSKPALPIQEDETALVIYALWKYYESTGDLDFIKQLYEPLIKKAVFFMDDYRYPNSLPRESYDLWEERRGIYTFTSATVYAGLASAEKISYLFNDTEICNICRSRYFPLRNAILKEFFDRDKEIFIRGLKYQKSNPDQKEIDHTIDSSIYAIFEFGLLSADDEKVKNTMKNIESKLWVNKSGGVARYENDHYHKVSDKSTGNPWIICTLWLAKWYIKKSENFAELDKALNLINWVADCSFETGIMPEQVNPLTRESISVAPLTWSHAEFVDTVTKYIDKTKKLESKT</sequence>
<dbReference type="InterPro" id="IPR011613">
    <property type="entry name" value="GH15-like"/>
</dbReference>
<dbReference type="EMBL" id="JX684086">
    <property type="protein sequence ID" value="AGF93244.1"/>
    <property type="molecule type" value="Genomic_DNA"/>
</dbReference>
<feature type="domain" description="GH15-like" evidence="1">
    <location>
        <begin position="278"/>
        <end position="644"/>
    </location>
</feature>